<dbReference type="EMBL" id="FNGO01000011">
    <property type="protein sequence ID" value="SDL91782.1"/>
    <property type="molecule type" value="Genomic_DNA"/>
</dbReference>
<dbReference type="GO" id="GO:0006281">
    <property type="term" value="P:DNA repair"/>
    <property type="evidence" value="ECO:0007669"/>
    <property type="project" value="UniProtKB-KW"/>
</dbReference>
<keyword evidence="6" id="KW-0479">Metal-binding</keyword>
<evidence type="ECO:0000256" key="11">
    <source>
        <dbReference type="ARBA" id="ARBA00023204"/>
    </source>
</evidence>
<dbReference type="InterPro" id="IPR005273">
    <property type="entry name" value="Ura-DNA_glyco_family4"/>
</dbReference>
<keyword evidence="8" id="KW-0378">Hydrolase</keyword>
<evidence type="ECO:0000256" key="4">
    <source>
        <dbReference type="ARBA" id="ARBA00019403"/>
    </source>
</evidence>
<evidence type="ECO:0000259" key="12">
    <source>
        <dbReference type="SMART" id="SM00986"/>
    </source>
</evidence>
<protein>
    <recommendedName>
        <fullName evidence="4">Type-4 uracil-DNA glycosylase</fullName>
        <ecNumber evidence="3">3.2.2.27</ecNumber>
    </recommendedName>
</protein>
<dbReference type="InterPro" id="IPR005122">
    <property type="entry name" value="Uracil-DNA_glycosylase-like"/>
</dbReference>
<keyword evidence="7" id="KW-0227">DNA damage</keyword>
<name>A0A1G9NYT2_9FIRM</name>
<evidence type="ECO:0000256" key="8">
    <source>
        <dbReference type="ARBA" id="ARBA00022801"/>
    </source>
</evidence>
<accession>A0A1G9NYT2</accession>
<keyword evidence="14" id="KW-1185">Reference proteome</keyword>
<comment type="similarity">
    <text evidence="2">Belongs to the uracil-DNA glycosylase (UDG) superfamily. Type 4 (UDGa) family.</text>
</comment>
<dbReference type="GO" id="GO:0051539">
    <property type="term" value="F:4 iron, 4 sulfur cluster binding"/>
    <property type="evidence" value="ECO:0007669"/>
    <property type="project" value="UniProtKB-KW"/>
</dbReference>
<reference evidence="13 14" key="1">
    <citation type="submission" date="2016-10" db="EMBL/GenBank/DDBJ databases">
        <authorList>
            <person name="de Groot N.N."/>
        </authorList>
    </citation>
    <scope>NUCLEOTIDE SEQUENCE [LARGE SCALE GENOMIC DNA]</scope>
    <source>
        <strain evidence="13 14">SLAS-1</strain>
    </source>
</reference>
<dbReference type="CDD" id="cd10030">
    <property type="entry name" value="UDG-F4_TTUDGA_SPO1dp_like"/>
    <property type="match status" value="1"/>
</dbReference>
<keyword evidence="10" id="KW-0411">Iron-sulfur</keyword>
<evidence type="ECO:0000256" key="2">
    <source>
        <dbReference type="ARBA" id="ARBA00006521"/>
    </source>
</evidence>
<comment type="catalytic activity">
    <reaction evidence="1">
        <text>Hydrolyzes single-stranded DNA or mismatched double-stranded DNA and polynucleotides, releasing free uracil.</text>
        <dbReference type="EC" id="3.2.2.27"/>
    </reaction>
</comment>
<evidence type="ECO:0000256" key="9">
    <source>
        <dbReference type="ARBA" id="ARBA00023004"/>
    </source>
</evidence>
<proteinExistence type="inferred from homology"/>
<dbReference type="InterPro" id="IPR036895">
    <property type="entry name" value="Uracil-DNA_glycosylase-like_sf"/>
</dbReference>
<evidence type="ECO:0000256" key="3">
    <source>
        <dbReference type="ARBA" id="ARBA00012030"/>
    </source>
</evidence>
<keyword evidence="11" id="KW-0234">DNA repair</keyword>
<evidence type="ECO:0000313" key="13">
    <source>
        <dbReference type="EMBL" id="SDL91782.1"/>
    </source>
</evidence>
<dbReference type="InterPro" id="IPR051536">
    <property type="entry name" value="UDG_Type-4/5"/>
</dbReference>
<dbReference type="GO" id="GO:0046872">
    <property type="term" value="F:metal ion binding"/>
    <property type="evidence" value="ECO:0007669"/>
    <property type="project" value="UniProtKB-KW"/>
</dbReference>
<organism evidence="13 14">
    <name type="scientific">Halarsenatibacter silvermanii</name>
    <dbReference type="NCBI Taxonomy" id="321763"/>
    <lineage>
        <taxon>Bacteria</taxon>
        <taxon>Bacillati</taxon>
        <taxon>Bacillota</taxon>
        <taxon>Clostridia</taxon>
        <taxon>Halanaerobiales</taxon>
        <taxon>Halarsenatibacteraceae</taxon>
        <taxon>Halarsenatibacter</taxon>
    </lineage>
</organism>
<dbReference type="PANTHER" id="PTHR33693:SF1">
    <property type="entry name" value="TYPE-4 URACIL-DNA GLYCOSYLASE"/>
    <property type="match status" value="1"/>
</dbReference>
<dbReference type="SUPFAM" id="SSF52141">
    <property type="entry name" value="Uracil-DNA glycosylase-like"/>
    <property type="match status" value="1"/>
</dbReference>
<dbReference type="GO" id="GO:0004844">
    <property type="term" value="F:uracil DNA N-glycosylase activity"/>
    <property type="evidence" value="ECO:0007669"/>
    <property type="project" value="UniProtKB-EC"/>
</dbReference>
<evidence type="ECO:0000256" key="10">
    <source>
        <dbReference type="ARBA" id="ARBA00023014"/>
    </source>
</evidence>
<keyword evidence="9" id="KW-0408">Iron</keyword>
<gene>
    <name evidence="13" type="ORF">SAMN04488692_11171</name>
</gene>
<evidence type="ECO:0000313" key="14">
    <source>
        <dbReference type="Proteomes" id="UP000199476"/>
    </source>
</evidence>
<feature type="domain" description="Uracil-DNA glycosylase-like" evidence="12">
    <location>
        <begin position="52"/>
        <end position="198"/>
    </location>
</feature>
<dbReference type="SMART" id="SM00986">
    <property type="entry name" value="UDG"/>
    <property type="match status" value="1"/>
</dbReference>
<evidence type="ECO:0000256" key="5">
    <source>
        <dbReference type="ARBA" id="ARBA00022485"/>
    </source>
</evidence>
<evidence type="ECO:0000256" key="6">
    <source>
        <dbReference type="ARBA" id="ARBA00022723"/>
    </source>
</evidence>
<dbReference type="NCBIfam" id="TIGR00758">
    <property type="entry name" value="UDG_fam4"/>
    <property type="match status" value="1"/>
</dbReference>
<evidence type="ECO:0000256" key="1">
    <source>
        <dbReference type="ARBA" id="ARBA00001400"/>
    </source>
</evidence>
<keyword evidence="5" id="KW-0004">4Fe-4S</keyword>
<dbReference type="Gene3D" id="3.40.470.10">
    <property type="entry name" value="Uracil-DNA glycosylase-like domain"/>
    <property type="match status" value="1"/>
</dbReference>
<dbReference type="EC" id="3.2.2.27" evidence="3"/>
<dbReference type="Pfam" id="PF03167">
    <property type="entry name" value="UDG"/>
    <property type="match status" value="1"/>
</dbReference>
<dbReference type="Proteomes" id="UP000199476">
    <property type="component" value="Unassembled WGS sequence"/>
</dbReference>
<dbReference type="STRING" id="321763.SAMN04488692_11171"/>
<dbReference type="AlphaFoldDB" id="A0A1G9NYT2"/>
<sequence>MSEVIRIFFTKEGKIRKNQLITYPNNSYEKLKSEARECQRCHLREQCTQVVMGEGSLENRIMLIGEGPGADEDEKGRPFVGRAGQLLNDIMKDVGLKREDLYISNIVKCRPPDNRAPKNDEMEACSPILKAEIEIVEPKVIMPLGSTALNYLVEDGLSITSKRGEWIERGELFFLPTFHPAYIFRNRGAEEDVRRDFKVLKKASERIEELYDCGF</sequence>
<dbReference type="SMART" id="SM00987">
    <property type="entry name" value="UreE_C"/>
    <property type="match status" value="1"/>
</dbReference>
<evidence type="ECO:0000256" key="7">
    <source>
        <dbReference type="ARBA" id="ARBA00022763"/>
    </source>
</evidence>
<dbReference type="PANTHER" id="PTHR33693">
    <property type="entry name" value="TYPE-5 URACIL-DNA GLYCOSYLASE"/>
    <property type="match status" value="1"/>
</dbReference>